<protein>
    <submittedName>
        <fullName evidence="5">Extracellular solute-binding protein</fullName>
    </submittedName>
</protein>
<comment type="caution">
    <text evidence="5">The sequence shown here is derived from an EMBL/GenBank/DDBJ whole genome shotgun (WGS) entry which is preliminary data.</text>
</comment>
<proteinExistence type="inferred from homology"/>
<dbReference type="SUPFAM" id="SSF53850">
    <property type="entry name" value="Periplasmic binding protein-like II"/>
    <property type="match status" value="1"/>
</dbReference>
<dbReference type="EMBL" id="JAPZVP010000036">
    <property type="protein sequence ID" value="MDA1363067.1"/>
    <property type="molecule type" value="Genomic_DNA"/>
</dbReference>
<evidence type="ECO:0000256" key="3">
    <source>
        <dbReference type="ARBA" id="ARBA00022729"/>
    </source>
</evidence>
<organism evidence="5 6">
    <name type="scientific">Glycomyces luteolus</name>
    <dbReference type="NCBI Taxonomy" id="2670330"/>
    <lineage>
        <taxon>Bacteria</taxon>
        <taxon>Bacillati</taxon>
        <taxon>Actinomycetota</taxon>
        <taxon>Actinomycetes</taxon>
        <taxon>Glycomycetales</taxon>
        <taxon>Glycomycetaceae</taxon>
        <taxon>Glycomyces</taxon>
    </lineage>
</organism>
<dbReference type="Proteomes" id="UP001146067">
    <property type="component" value="Unassembled WGS sequence"/>
</dbReference>
<keyword evidence="6" id="KW-1185">Reference proteome</keyword>
<keyword evidence="4" id="KW-0812">Transmembrane</keyword>
<reference evidence="5" key="1">
    <citation type="submission" date="2022-12" db="EMBL/GenBank/DDBJ databases">
        <title>Gycomyces niveus sp.nov.,a novel actinomycete isolated from soil in Shouguan.</title>
        <authorList>
            <person name="Yang X."/>
        </authorList>
    </citation>
    <scope>NUCLEOTIDE SEQUENCE</scope>
    <source>
        <strain evidence="5">NEAU-A15</strain>
    </source>
</reference>
<name>A0A9X3PDG5_9ACTN</name>
<keyword evidence="4" id="KW-1133">Transmembrane helix</keyword>
<dbReference type="AlphaFoldDB" id="A0A9X3PDG5"/>
<evidence type="ECO:0000256" key="2">
    <source>
        <dbReference type="ARBA" id="ARBA00022448"/>
    </source>
</evidence>
<dbReference type="Pfam" id="PF13416">
    <property type="entry name" value="SBP_bac_8"/>
    <property type="match status" value="1"/>
</dbReference>
<dbReference type="GO" id="GO:1901982">
    <property type="term" value="F:maltose binding"/>
    <property type="evidence" value="ECO:0007669"/>
    <property type="project" value="TreeGrafter"/>
</dbReference>
<dbReference type="Gene3D" id="3.40.190.10">
    <property type="entry name" value="Periplasmic binding protein-like II"/>
    <property type="match status" value="2"/>
</dbReference>
<dbReference type="GO" id="GO:0055052">
    <property type="term" value="C:ATP-binding cassette (ABC) transporter complex, substrate-binding subunit-containing"/>
    <property type="evidence" value="ECO:0007669"/>
    <property type="project" value="TreeGrafter"/>
</dbReference>
<sequence>MYVVAVDWGDLPTWLSSGVSLLALSFAAVAALIARRTFLIESERDRVAESDRKARDRLQRRDQAARISAWWGRHAELPEGAGSSDWGAIVLNSSEAPVYQVYCTVLSRGETVAPAKMFLPVLPPSQEPRIITVPSAMQSGDAGRSPRDEADLRVQLSFTDASGVRWRRDKYGQLFDLEPRLDIWVHDRFDRVMSPFSEDFRSAYGVEVEFRSNTLDVHRTLLLESSAGIDGGVFSAPHDWCGELVESGKVESLTLTDFERSMFSPDLLDLLTRDGRLFGIPAALDTTVLYTNTELVARPPDTIEDLVAIGRELQAASRTGEVVALQVGYEGDPFHLSPLFTSAGGWLFGRREDGTWDPGKVGVDSPESIAAYERIASLGERGAGLLRRSIDEEAAFELFLSGRSPFLLSSTWVPAKARAAGIEFVASPVPPFADGHRPLPFVSLNGMFVSRRGRTKLIGHDFVPDYLSRVEVMEALMAGLDAPVALADLAPHDSVVAMLQAECQVGNMMPAFPQMRTVWRVVGKAEAAIIAGDPVDQVVQELAAAIRHAMES</sequence>
<dbReference type="PANTHER" id="PTHR30061">
    <property type="entry name" value="MALTOSE-BINDING PERIPLASMIC PROTEIN"/>
    <property type="match status" value="1"/>
</dbReference>
<dbReference type="GO" id="GO:0042956">
    <property type="term" value="P:maltodextrin transmembrane transport"/>
    <property type="evidence" value="ECO:0007669"/>
    <property type="project" value="TreeGrafter"/>
</dbReference>
<evidence type="ECO:0000313" key="6">
    <source>
        <dbReference type="Proteomes" id="UP001146067"/>
    </source>
</evidence>
<keyword evidence="4" id="KW-0472">Membrane</keyword>
<dbReference type="PANTHER" id="PTHR30061:SF50">
    <property type="entry name" value="MALTOSE_MALTODEXTRIN-BINDING PERIPLASMIC PROTEIN"/>
    <property type="match status" value="1"/>
</dbReference>
<dbReference type="InterPro" id="IPR006059">
    <property type="entry name" value="SBP"/>
</dbReference>
<keyword evidence="2" id="KW-0813">Transport</keyword>
<accession>A0A9X3PDG5</accession>
<evidence type="ECO:0000313" key="5">
    <source>
        <dbReference type="EMBL" id="MDA1363067.1"/>
    </source>
</evidence>
<dbReference type="RefSeq" id="WP_270113153.1">
    <property type="nucleotide sequence ID" value="NZ_JAPZVP010000036.1"/>
</dbReference>
<evidence type="ECO:0000256" key="4">
    <source>
        <dbReference type="SAM" id="Phobius"/>
    </source>
</evidence>
<dbReference type="GO" id="GO:0015768">
    <property type="term" value="P:maltose transport"/>
    <property type="evidence" value="ECO:0007669"/>
    <property type="project" value="TreeGrafter"/>
</dbReference>
<evidence type="ECO:0000256" key="1">
    <source>
        <dbReference type="ARBA" id="ARBA00008520"/>
    </source>
</evidence>
<comment type="similarity">
    <text evidence="1">Belongs to the bacterial solute-binding protein 1 family.</text>
</comment>
<feature type="transmembrane region" description="Helical" evidence="4">
    <location>
        <begin position="14"/>
        <end position="34"/>
    </location>
</feature>
<keyword evidence="3" id="KW-0732">Signal</keyword>
<gene>
    <name evidence="5" type="ORF">O1R50_25870</name>
</gene>